<sequence length="83" mass="10077">MENKGLKKAFYSLSIAFFSSVFIFLNIMFPYLKRDGGLRFYQIVIEFNRYYQTSFVYPFHNFILLSKLIIKAWLVLFLFFVYV</sequence>
<accession>A0A1F7X793</accession>
<evidence type="ECO:0000256" key="1">
    <source>
        <dbReference type="SAM" id="Phobius"/>
    </source>
</evidence>
<keyword evidence="1" id="KW-0812">Transmembrane</keyword>
<dbReference type="AlphaFoldDB" id="A0A1F7X793"/>
<protein>
    <submittedName>
        <fullName evidence="2">Uncharacterized protein</fullName>
    </submittedName>
</protein>
<reference evidence="2 3" key="1">
    <citation type="journal article" date="2016" name="Nat. Commun.">
        <title>Thousands of microbial genomes shed light on interconnected biogeochemical processes in an aquifer system.</title>
        <authorList>
            <person name="Anantharaman K."/>
            <person name="Brown C.T."/>
            <person name="Hug L.A."/>
            <person name="Sharon I."/>
            <person name="Castelle C.J."/>
            <person name="Probst A.J."/>
            <person name="Thomas B.C."/>
            <person name="Singh A."/>
            <person name="Wilkins M.J."/>
            <person name="Karaoz U."/>
            <person name="Brodie E.L."/>
            <person name="Williams K.H."/>
            <person name="Hubbard S.S."/>
            <person name="Banfield J.F."/>
        </authorList>
    </citation>
    <scope>NUCLEOTIDE SEQUENCE [LARGE SCALE GENOMIC DNA]</scope>
</reference>
<feature type="transmembrane region" description="Helical" evidence="1">
    <location>
        <begin position="9"/>
        <end position="32"/>
    </location>
</feature>
<comment type="caution">
    <text evidence="2">The sequence shown here is derived from an EMBL/GenBank/DDBJ whole genome shotgun (WGS) entry which is preliminary data.</text>
</comment>
<dbReference type="Proteomes" id="UP000177053">
    <property type="component" value="Unassembled WGS sequence"/>
</dbReference>
<feature type="transmembrane region" description="Helical" evidence="1">
    <location>
        <begin position="62"/>
        <end position="82"/>
    </location>
</feature>
<gene>
    <name evidence="2" type="ORF">A2Z22_02685</name>
</gene>
<keyword evidence="1" id="KW-1133">Transmembrane helix</keyword>
<proteinExistence type="predicted"/>
<organism evidence="2 3">
    <name type="scientific">Candidatus Woesebacteria bacterium RBG_16_34_12</name>
    <dbReference type="NCBI Taxonomy" id="1802480"/>
    <lineage>
        <taxon>Bacteria</taxon>
        <taxon>Candidatus Woeseibacteriota</taxon>
    </lineage>
</organism>
<evidence type="ECO:0000313" key="3">
    <source>
        <dbReference type="Proteomes" id="UP000177053"/>
    </source>
</evidence>
<keyword evidence="1" id="KW-0472">Membrane</keyword>
<evidence type="ECO:0000313" key="2">
    <source>
        <dbReference type="EMBL" id="OGM10773.1"/>
    </source>
</evidence>
<dbReference type="EMBL" id="MGFS01000028">
    <property type="protein sequence ID" value="OGM10773.1"/>
    <property type="molecule type" value="Genomic_DNA"/>
</dbReference>
<name>A0A1F7X793_9BACT</name>